<reference evidence="2 3" key="1">
    <citation type="submission" date="2021-06" db="EMBL/GenBank/DDBJ databases">
        <authorList>
            <person name="Palmer J.M."/>
        </authorList>
    </citation>
    <scope>NUCLEOTIDE SEQUENCE [LARGE SCALE GENOMIC DNA]</scope>
    <source>
        <strain evidence="2 3">GA_2019</strain>
        <tissue evidence="2">Muscle</tissue>
    </source>
</reference>
<organism evidence="2 3">
    <name type="scientific">Goodea atripinnis</name>
    <dbReference type="NCBI Taxonomy" id="208336"/>
    <lineage>
        <taxon>Eukaryota</taxon>
        <taxon>Metazoa</taxon>
        <taxon>Chordata</taxon>
        <taxon>Craniata</taxon>
        <taxon>Vertebrata</taxon>
        <taxon>Euteleostomi</taxon>
        <taxon>Actinopterygii</taxon>
        <taxon>Neopterygii</taxon>
        <taxon>Teleostei</taxon>
        <taxon>Neoteleostei</taxon>
        <taxon>Acanthomorphata</taxon>
        <taxon>Ovalentaria</taxon>
        <taxon>Atherinomorphae</taxon>
        <taxon>Cyprinodontiformes</taxon>
        <taxon>Goodeidae</taxon>
        <taxon>Goodea</taxon>
    </lineage>
</organism>
<evidence type="ECO:0000313" key="3">
    <source>
        <dbReference type="Proteomes" id="UP001476798"/>
    </source>
</evidence>
<comment type="caution">
    <text evidence="2">The sequence shown here is derived from an EMBL/GenBank/DDBJ whole genome shotgun (WGS) entry which is preliminary data.</text>
</comment>
<feature type="compositionally biased region" description="Low complexity" evidence="1">
    <location>
        <begin position="38"/>
        <end position="49"/>
    </location>
</feature>
<gene>
    <name evidence="2" type="ORF">GOODEAATRI_032879</name>
</gene>
<name>A0ABV0NZQ0_9TELE</name>
<dbReference type="Proteomes" id="UP001476798">
    <property type="component" value="Unassembled WGS sequence"/>
</dbReference>
<evidence type="ECO:0000313" key="2">
    <source>
        <dbReference type="EMBL" id="MEQ2176896.1"/>
    </source>
</evidence>
<protein>
    <submittedName>
        <fullName evidence="2">Uncharacterized protein</fullName>
    </submittedName>
</protein>
<feature type="non-terminal residue" evidence="2">
    <location>
        <position position="1"/>
    </location>
</feature>
<sequence>ERAESLSLSSVSSTLEAFMENSTLGDSPSLSVLVDQGSSTSTDTVASSSGESPIERVHRVLKSTMPGQGRELQVNVPDTIVFDYMSLNLESDVRMFFLTF</sequence>
<accession>A0ABV0NZQ0</accession>
<feature type="region of interest" description="Disordered" evidence="1">
    <location>
        <begin position="22"/>
        <end position="53"/>
    </location>
</feature>
<evidence type="ECO:0000256" key="1">
    <source>
        <dbReference type="SAM" id="MobiDB-lite"/>
    </source>
</evidence>
<keyword evidence="3" id="KW-1185">Reference proteome</keyword>
<proteinExistence type="predicted"/>
<dbReference type="EMBL" id="JAHRIO010056396">
    <property type="protein sequence ID" value="MEQ2176896.1"/>
    <property type="molecule type" value="Genomic_DNA"/>
</dbReference>